<dbReference type="PIRSF" id="PIRSF021441">
    <property type="entry name" value="DUF1453"/>
    <property type="match status" value="1"/>
</dbReference>
<accession>Q01XZ9</accession>
<dbReference type="KEGG" id="sus:Acid_4505"/>
<dbReference type="AlphaFoldDB" id="Q01XZ9"/>
<keyword evidence="1" id="KW-0472">Membrane</keyword>
<dbReference type="InterPro" id="IPR058247">
    <property type="entry name" value="DUF1453"/>
</dbReference>
<dbReference type="PANTHER" id="PTHR39164:SF1">
    <property type="entry name" value="PROTEIN CCDC"/>
    <property type="match status" value="1"/>
</dbReference>
<dbReference type="eggNOG" id="COG4846">
    <property type="taxonomic scope" value="Bacteria"/>
</dbReference>
<dbReference type="EMBL" id="CP000473">
    <property type="protein sequence ID" value="ABJ85466.1"/>
    <property type="molecule type" value="Genomic_DNA"/>
</dbReference>
<evidence type="ECO:0000313" key="2">
    <source>
        <dbReference type="EMBL" id="ABJ85466.1"/>
    </source>
</evidence>
<dbReference type="InterPro" id="IPR031306">
    <property type="entry name" value="CcdC"/>
</dbReference>
<sequence precursor="true">MDPLVCAAVLPSGAAVFGSLLGLLAVMAWRVQEARGAVSIRKIVIPPLGMATGSFMFVVPAFRIPWTWAGIAFLTGAVGLAYPLLLTSRLVRQGDVVMMQRSNAFFTVILALAAIRLIARGYLDTLLSMQQTGALFYLLAFGMILRWRAQMLLEYRKLTCAAMAGAPAPVSATPPAANSSRSSSC</sequence>
<organism evidence="2">
    <name type="scientific">Solibacter usitatus (strain Ellin6076)</name>
    <dbReference type="NCBI Taxonomy" id="234267"/>
    <lineage>
        <taxon>Bacteria</taxon>
        <taxon>Pseudomonadati</taxon>
        <taxon>Acidobacteriota</taxon>
        <taxon>Terriglobia</taxon>
        <taxon>Bryobacterales</taxon>
        <taxon>Solibacteraceae</taxon>
        <taxon>Candidatus Solibacter</taxon>
    </lineage>
</organism>
<feature type="transmembrane region" description="Helical" evidence="1">
    <location>
        <begin position="68"/>
        <end position="91"/>
    </location>
</feature>
<keyword evidence="1" id="KW-0812">Transmembrane</keyword>
<dbReference type="PANTHER" id="PTHR39164">
    <property type="entry name" value="PROTEIN CCDC"/>
    <property type="match status" value="1"/>
</dbReference>
<dbReference type="STRING" id="234267.Acid_4505"/>
<gene>
    <name evidence="2" type="ordered locus">Acid_4505</name>
</gene>
<protein>
    <recommendedName>
        <fullName evidence="3">Cytochrome c biogenesis protein CcdC</fullName>
    </recommendedName>
</protein>
<proteinExistence type="predicted"/>
<reference evidence="2" key="1">
    <citation type="submission" date="2006-10" db="EMBL/GenBank/DDBJ databases">
        <title>Complete sequence of Solibacter usitatus Ellin6076.</title>
        <authorList>
            <consortium name="US DOE Joint Genome Institute"/>
            <person name="Copeland A."/>
            <person name="Lucas S."/>
            <person name="Lapidus A."/>
            <person name="Barry K."/>
            <person name="Detter J.C."/>
            <person name="Glavina del Rio T."/>
            <person name="Hammon N."/>
            <person name="Israni S."/>
            <person name="Dalin E."/>
            <person name="Tice H."/>
            <person name="Pitluck S."/>
            <person name="Thompson L.S."/>
            <person name="Brettin T."/>
            <person name="Bruce D."/>
            <person name="Han C."/>
            <person name="Tapia R."/>
            <person name="Gilna P."/>
            <person name="Schmutz J."/>
            <person name="Larimer F."/>
            <person name="Land M."/>
            <person name="Hauser L."/>
            <person name="Kyrpides N."/>
            <person name="Mikhailova N."/>
            <person name="Janssen P.H."/>
            <person name="Kuske C.R."/>
            <person name="Richardson P."/>
        </authorList>
    </citation>
    <scope>NUCLEOTIDE SEQUENCE</scope>
    <source>
        <strain evidence="2">Ellin6076</strain>
    </source>
</reference>
<feature type="transmembrane region" description="Helical" evidence="1">
    <location>
        <begin position="129"/>
        <end position="147"/>
    </location>
</feature>
<feature type="transmembrane region" description="Helical" evidence="1">
    <location>
        <begin position="43"/>
        <end position="62"/>
    </location>
</feature>
<name>Q01XZ9_SOLUE</name>
<dbReference type="Pfam" id="PF07301">
    <property type="entry name" value="DUF1453"/>
    <property type="match status" value="1"/>
</dbReference>
<keyword evidence="1" id="KW-1133">Transmembrane helix</keyword>
<dbReference type="HOGENOM" id="CLU_112887_0_0_0"/>
<evidence type="ECO:0000256" key="1">
    <source>
        <dbReference type="SAM" id="Phobius"/>
    </source>
</evidence>
<evidence type="ECO:0008006" key="3">
    <source>
        <dbReference type="Google" id="ProtNLM"/>
    </source>
</evidence>
<feature type="transmembrane region" description="Helical" evidence="1">
    <location>
        <begin position="12"/>
        <end position="31"/>
    </location>
</feature>
<dbReference type="InParanoid" id="Q01XZ9"/>
<feature type="transmembrane region" description="Helical" evidence="1">
    <location>
        <begin position="103"/>
        <end position="123"/>
    </location>
</feature>